<dbReference type="RefSeq" id="WP_379049614.1">
    <property type="nucleotide sequence ID" value="NZ_JBHUIK010000001.1"/>
</dbReference>
<proteinExistence type="predicted"/>
<comment type="caution">
    <text evidence="2">The sequence shown here is derived from an EMBL/GenBank/DDBJ whole genome shotgun (WGS) entry which is preliminary data.</text>
</comment>
<organism evidence="2 3">
    <name type="scientific">Metabacillus endolithicus</name>
    <dbReference type="NCBI Taxonomy" id="1535204"/>
    <lineage>
        <taxon>Bacteria</taxon>
        <taxon>Bacillati</taxon>
        <taxon>Bacillota</taxon>
        <taxon>Bacilli</taxon>
        <taxon>Bacillales</taxon>
        <taxon>Bacillaceae</taxon>
        <taxon>Metabacillus</taxon>
    </lineage>
</organism>
<evidence type="ECO:0000313" key="3">
    <source>
        <dbReference type="Proteomes" id="UP001597318"/>
    </source>
</evidence>
<reference evidence="3" key="1">
    <citation type="journal article" date="2019" name="Int. J. Syst. Evol. Microbiol.">
        <title>The Global Catalogue of Microorganisms (GCM) 10K type strain sequencing project: providing services to taxonomists for standard genome sequencing and annotation.</title>
        <authorList>
            <consortium name="The Broad Institute Genomics Platform"/>
            <consortium name="The Broad Institute Genome Sequencing Center for Infectious Disease"/>
            <person name="Wu L."/>
            <person name="Ma J."/>
        </authorList>
    </citation>
    <scope>NUCLEOTIDE SEQUENCE [LARGE SCALE GENOMIC DNA]</scope>
    <source>
        <strain evidence="3">CGMCC 1.15474</strain>
    </source>
</reference>
<protein>
    <submittedName>
        <fullName evidence="2">Uncharacterized protein</fullName>
    </submittedName>
</protein>
<evidence type="ECO:0000256" key="1">
    <source>
        <dbReference type="SAM" id="MobiDB-lite"/>
    </source>
</evidence>
<dbReference type="EMBL" id="JBHUIK010000001">
    <property type="protein sequence ID" value="MFD2212391.1"/>
    <property type="molecule type" value="Genomic_DNA"/>
</dbReference>
<gene>
    <name evidence="2" type="ORF">ACFSKK_01550</name>
</gene>
<feature type="region of interest" description="Disordered" evidence="1">
    <location>
        <begin position="228"/>
        <end position="249"/>
    </location>
</feature>
<sequence>MGFLRDVGKFAGKATGTVIGGAVNVVGDVTGSKFIKEVGDGVKKASEFAGDTVGQVADGAWNTATGLIQEDKQKKDQGLNDMADSIGRTAKGVYQTAKNTYHSGKSTYEGIREGDDIKVKQGLRDIGKTVAIGALAVGVIDLVDGADGTDSVTDQQNMADAGKEGSSNVHQVQPHVAQTDAASSIETAEQPGTHHVQPHYVEGHWRDGVWIDGYWRDGDGDTTVNLSEEEGGGYVRTDADGNPTNNLNS</sequence>
<name>A0ABW5BUD7_9BACI</name>
<accession>A0ABW5BUD7</accession>
<keyword evidence="3" id="KW-1185">Reference proteome</keyword>
<dbReference type="Proteomes" id="UP001597318">
    <property type="component" value="Unassembled WGS sequence"/>
</dbReference>
<evidence type="ECO:0000313" key="2">
    <source>
        <dbReference type="EMBL" id="MFD2212391.1"/>
    </source>
</evidence>